<dbReference type="Pfam" id="PF03372">
    <property type="entry name" value="Exo_endo_phos"/>
    <property type="match status" value="1"/>
</dbReference>
<reference evidence="4 5" key="1">
    <citation type="journal article" date="2018" name="Syst. Appl. Microbiol.">
        <title>Corynebacterium heidelbergense sp. nov., isolated from the preen glands of Egyptian geese (Alopochen aegyptiacus).</title>
        <authorList>
            <person name="Braun M.S."/>
            <person name="Wang E."/>
            <person name="Zimmermann S."/>
            <person name="Wink M."/>
        </authorList>
    </citation>
    <scope>NUCLEOTIDE SEQUENCE [LARGE SCALE GENOMIC DNA]</scope>
    <source>
        <strain evidence="4 5">647</strain>
    </source>
</reference>
<keyword evidence="2" id="KW-1133">Transmembrane helix</keyword>
<dbReference type="EMBL" id="QHCV01000040">
    <property type="protein sequence ID" value="RAV32062.1"/>
    <property type="molecule type" value="Genomic_DNA"/>
</dbReference>
<evidence type="ECO:0000256" key="1">
    <source>
        <dbReference type="SAM" id="MobiDB-lite"/>
    </source>
</evidence>
<evidence type="ECO:0000259" key="3">
    <source>
        <dbReference type="Pfam" id="PF03372"/>
    </source>
</evidence>
<evidence type="ECO:0000313" key="4">
    <source>
        <dbReference type="EMBL" id="RAV32062.1"/>
    </source>
</evidence>
<dbReference type="RefSeq" id="WP_113630708.1">
    <property type="nucleotide sequence ID" value="NZ_QHCV01000040.1"/>
</dbReference>
<evidence type="ECO:0000313" key="5">
    <source>
        <dbReference type="Proteomes" id="UP000251577"/>
    </source>
</evidence>
<organism evidence="4 5">
    <name type="scientific">Corynebacterium heidelbergense</name>
    <dbReference type="NCBI Taxonomy" id="2055947"/>
    <lineage>
        <taxon>Bacteria</taxon>
        <taxon>Bacillati</taxon>
        <taxon>Actinomycetota</taxon>
        <taxon>Actinomycetes</taxon>
        <taxon>Mycobacteriales</taxon>
        <taxon>Corynebacteriaceae</taxon>
        <taxon>Corynebacterium</taxon>
    </lineage>
</organism>
<dbReference type="GO" id="GO:0003824">
    <property type="term" value="F:catalytic activity"/>
    <property type="evidence" value="ECO:0007669"/>
    <property type="project" value="InterPro"/>
</dbReference>
<feature type="domain" description="Endonuclease/exonuclease/phosphatase" evidence="3">
    <location>
        <begin position="138"/>
        <end position="361"/>
    </location>
</feature>
<dbReference type="Gene3D" id="3.60.10.10">
    <property type="entry name" value="Endonuclease/exonuclease/phosphatase"/>
    <property type="match status" value="1"/>
</dbReference>
<feature type="transmembrane region" description="Helical" evidence="2">
    <location>
        <begin position="46"/>
        <end position="67"/>
    </location>
</feature>
<name>A0A364V5Z1_9CORY</name>
<keyword evidence="5" id="KW-1185">Reference proteome</keyword>
<protein>
    <recommendedName>
        <fullName evidence="3">Endonuclease/exonuclease/phosphatase domain-containing protein</fullName>
    </recommendedName>
</protein>
<comment type="caution">
    <text evidence="4">The sequence shown here is derived from an EMBL/GenBank/DDBJ whole genome shotgun (WGS) entry which is preliminary data.</text>
</comment>
<keyword evidence="2" id="KW-0812">Transmembrane</keyword>
<dbReference type="Proteomes" id="UP000251577">
    <property type="component" value="Unassembled WGS sequence"/>
</dbReference>
<gene>
    <name evidence="4" type="ORF">DLJ54_05045</name>
</gene>
<evidence type="ECO:0000256" key="2">
    <source>
        <dbReference type="SAM" id="Phobius"/>
    </source>
</evidence>
<dbReference type="InterPro" id="IPR036691">
    <property type="entry name" value="Endo/exonu/phosph_ase_sf"/>
</dbReference>
<keyword evidence="2" id="KW-0472">Membrane</keyword>
<feature type="transmembrane region" description="Helical" evidence="2">
    <location>
        <begin position="74"/>
        <end position="93"/>
    </location>
</feature>
<proteinExistence type="predicted"/>
<dbReference type="AlphaFoldDB" id="A0A364V5Z1"/>
<feature type="compositionally biased region" description="Low complexity" evidence="1">
    <location>
        <begin position="109"/>
        <end position="125"/>
    </location>
</feature>
<feature type="transmembrane region" description="Helical" evidence="2">
    <location>
        <begin position="12"/>
        <end position="34"/>
    </location>
</feature>
<sequence>MPTQARGGVAARVVLGSCASLAGAVWLSTALWPLRPTGAWPLVAELQASAFLGGVVLAVGVTLLLSLHRRFWPAVGLAAVVGLVGVVLCVAVPRVPAPSKSAEERETSATAQYATQQAAQGAGQEARQDARTVRVMAANTFFQGADDQQLAAVIKRVHPDVVFLSETDQEEASTVAAATGMTSLTPVDPGGFGPPGRKGPAGVATLASPAYLARTGGLAQLVPGVTQFQLPQLTIFPGTANQARLVGVHSVAPTGPAREQWLSDTARLRQWVTGHHVDGQGVGGQEPVAKQPLVMAGDFNSTRWHPGFRALLSEAGLHSCTGYLAHRPTWPATSPAFRLDHVLTTGQCLDGGAEKIEGSDHLAVWATVTT</sequence>
<feature type="region of interest" description="Disordered" evidence="1">
    <location>
        <begin position="99"/>
        <end position="126"/>
    </location>
</feature>
<dbReference type="SUPFAM" id="SSF56219">
    <property type="entry name" value="DNase I-like"/>
    <property type="match status" value="1"/>
</dbReference>
<accession>A0A364V5Z1</accession>
<dbReference type="InterPro" id="IPR005135">
    <property type="entry name" value="Endo/exonuclease/phosphatase"/>
</dbReference>